<keyword evidence="4 10" id="KW-0812">Transmembrane</keyword>
<sequence>MIGKCSRSEWQPGVTDSSPSGIKLKRSESVSGSLRVEIEKCFTFLFLVKHKSQGIVCQNKAVYTSLRLDSPQSSMQPAPKQVVHFNSKIEFKGLESLHSTIKPLAAIHYTARQRYFHVDHIEIGTTKGPELQDYRSRCLLNSELMASENQTLVSGFILLGFSDLTPHIQQFLFVLLLLFYVLAVTGNLLVLLILLLDPALHNPMYFFLRNLSFVEIFFVTSTIPKTLEFLLSEDRSISFLGCIFQMYFFYFFGSEECMLLCIMAFDRYVAICKPLHYSTIMSNRSCVNIVVSSWIISVGLQFGQITFVITLPFCRSKVIHHFFCDIPPVMKLACTDTYFNDIVRIGIAVFLLLIPFLIILSSYIYILSTVLRMNSREGKSKAFSTCSSHLAAVTLFFWTTMMAYFQPATDSADLRFFALLYCLVNPMLNPLIFSLRNNEVKGAFRRRIWRKLTFLFKE</sequence>
<keyword evidence="7 10" id="KW-0472">Membrane</keyword>
<dbReference type="GeneID" id="117349622"/>
<keyword evidence="8" id="KW-0807">Transducer</keyword>
<protein>
    <submittedName>
        <fullName evidence="13">Olfactory receptor 10A4-like</fullName>
    </submittedName>
</protein>
<dbReference type="GO" id="GO:0004984">
    <property type="term" value="F:olfactory receptor activity"/>
    <property type="evidence" value="ECO:0007669"/>
    <property type="project" value="InterPro"/>
</dbReference>
<feature type="region of interest" description="Disordered" evidence="9">
    <location>
        <begin position="1"/>
        <end position="22"/>
    </location>
</feature>
<dbReference type="SUPFAM" id="SSF81321">
    <property type="entry name" value="Family A G protein-coupled receptor-like"/>
    <property type="match status" value="1"/>
</dbReference>
<evidence type="ECO:0000256" key="10">
    <source>
        <dbReference type="SAM" id="Phobius"/>
    </source>
</evidence>
<dbReference type="KEGG" id="gsh:117349622"/>
<evidence type="ECO:0000256" key="7">
    <source>
        <dbReference type="ARBA" id="ARBA00023136"/>
    </source>
</evidence>
<organism evidence="12 13">
    <name type="scientific">Geotrypetes seraphini</name>
    <name type="common">Gaboon caecilian</name>
    <name type="synonym">Caecilia seraphini</name>
    <dbReference type="NCBI Taxonomy" id="260995"/>
    <lineage>
        <taxon>Eukaryota</taxon>
        <taxon>Metazoa</taxon>
        <taxon>Chordata</taxon>
        <taxon>Craniata</taxon>
        <taxon>Vertebrata</taxon>
        <taxon>Euteleostomi</taxon>
        <taxon>Amphibia</taxon>
        <taxon>Gymnophiona</taxon>
        <taxon>Geotrypetes</taxon>
    </lineage>
</organism>
<dbReference type="InterPro" id="IPR017452">
    <property type="entry name" value="GPCR_Rhodpsn_7TM"/>
</dbReference>
<evidence type="ECO:0000256" key="3">
    <source>
        <dbReference type="ARBA" id="ARBA00022606"/>
    </source>
</evidence>
<dbReference type="GO" id="GO:0004930">
    <property type="term" value="F:G protein-coupled receptor activity"/>
    <property type="evidence" value="ECO:0007669"/>
    <property type="project" value="InterPro"/>
</dbReference>
<dbReference type="InterPro" id="IPR000276">
    <property type="entry name" value="GPCR_Rhodpsn"/>
</dbReference>
<gene>
    <name evidence="13" type="primary">LOC117349622</name>
</gene>
<dbReference type="PRINTS" id="PR00237">
    <property type="entry name" value="GPCRRHODOPSN"/>
</dbReference>
<evidence type="ECO:0000256" key="5">
    <source>
        <dbReference type="ARBA" id="ARBA00022725"/>
    </source>
</evidence>
<feature type="transmembrane region" description="Helical" evidence="10">
    <location>
        <begin position="286"/>
        <end position="309"/>
    </location>
</feature>
<dbReference type="GO" id="GO:0005886">
    <property type="term" value="C:plasma membrane"/>
    <property type="evidence" value="ECO:0007669"/>
    <property type="project" value="UniProtKB-SubCell"/>
</dbReference>
<feature type="transmembrane region" description="Helical" evidence="10">
    <location>
        <begin position="171"/>
        <end position="195"/>
    </location>
</feature>
<feature type="transmembrane region" description="Helical" evidence="10">
    <location>
        <begin position="247"/>
        <end position="265"/>
    </location>
</feature>
<evidence type="ECO:0000256" key="2">
    <source>
        <dbReference type="ARBA" id="ARBA00022475"/>
    </source>
</evidence>
<evidence type="ECO:0000313" key="12">
    <source>
        <dbReference type="Proteomes" id="UP000515159"/>
    </source>
</evidence>
<comment type="subcellular location">
    <subcellularLocation>
        <location evidence="1">Cell membrane</location>
        <topology evidence="1">Multi-pass membrane protein</topology>
    </subcellularLocation>
</comment>
<feature type="transmembrane region" description="Helical" evidence="10">
    <location>
        <begin position="382"/>
        <end position="404"/>
    </location>
</feature>
<keyword evidence="5" id="KW-0552">Olfaction</keyword>
<evidence type="ECO:0000259" key="11">
    <source>
        <dbReference type="PROSITE" id="PS50262"/>
    </source>
</evidence>
<evidence type="ECO:0000256" key="6">
    <source>
        <dbReference type="ARBA" id="ARBA00022989"/>
    </source>
</evidence>
<feature type="transmembrane region" description="Helical" evidence="10">
    <location>
        <begin position="345"/>
        <end position="370"/>
    </location>
</feature>
<dbReference type="PROSITE" id="PS50262">
    <property type="entry name" value="G_PROTEIN_RECEP_F1_2"/>
    <property type="match status" value="1"/>
</dbReference>
<evidence type="ECO:0000313" key="13">
    <source>
        <dbReference type="RefSeq" id="XP_033779105.1"/>
    </source>
</evidence>
<keyword evidence="3" id="KW-0716">Sensory transduction</keyword>
<feature type="transmembrane region" description="Helical" evidence="10">
    <location>
        <begin position="416"/>
        <end position="435"/>
    </location>
</feature>
<dbReference type="Pfam" id="PF13853">
    <property type="entry name" value="7tm_4"/>
    <property type="match status" value="1"/>
</dbReference>
<proteinExistence type="predicted"/>
<dbReference type="PRINTS" id="PR00245">
    <property type="entry name" value="OLFACTORYR"/>
</dbReference>
<evidence type="ECO:0000256" key="9">
    <source>
        <dbReference type="SAM" id="MobiDB-lite"/>
    </source>
</evidence>
<keyword evidence="2" id="KW-1003">Cell membrane</keyword>
<accession>A0A6P8PDC2</accession>
<feature type="transmembrane region" description="Helical" evidence="10">
    <location>
        <begin position="207"/>
        <end position="227"/>
    </location>
</feature>
<evidence type="ECO:0000256" key="8">
    <source>
        <dbReference type="ARBA" id="ARBA00023224"/>
    </source>
</evidence>
<keyword evidence="12" id="KW-1185">Reference proteome</keyword>
<name>A0A6P8PDC2_GEOSA</name>
<evidence type="ECO:0000256" key="4">
    <source>
        <dbReference type="ARBA" id="ARBA00022692"/>
    </source>
</evidence>
<keyword evidence="6 10" id="KW-1133">Transmembrane helix</keyword>
<dbReference type="FunFam" id="1.20.1070.10:FF:000001">
    <property type="entry name" value="Olfactory receptor"/>
    <property type="match status" value="1"/>
</dbReference>
<feature type="domain" description="G-protein coupled receptors family 1 profile" evidence="11">
    <location>
        <begin position="186"/>
        <end position="433"/>
    </location>
</feature>
<dbReference type="Gene3D" id="1.20.1070.10">
    <property type="entry name" value="Rhodopsin 7-helix transmembrane proteins"/>
    <property type="match status" value="1"/>
</dbReference>
<dbReference type="InParanoid" id="A0A6P8PDC2"/>
<evidence type="ECO:0000256" key="1">
    <source>
        <dbReference type="ARBA" id="ARBA00004651"/>
    </source>
</evidence>
<dbReference type="PANTHER" id="PTHR26453">
    <property type="entry name" value="OLFACTORY RECEPTOR"/>
    <property type="match status" value="1"/>
</dbReference>
<dbReference type="AlphaFoldDB" id="A0A6P8PDC2"/>
<dbReference type="CDD" id="cd15225">
    <property type="entry name" value="7tmA_OR10A-like"/>
    <property type="match status" value="1"/>
</dbReference>
<dbReference type="InterPro" id="IPR000725">
    <property type="entry name" value="Olfact_rcpt"/>
</dbReference>
<dbReference type="RefSeq" id="XP_033779105.1">
    <property type="nucleotide sequence ID" value="XM_033923214.1"/>
</dbReference>
<dbReference type="Proteomes" id="UP000515159">
    <property type="component" value="Chromosome 16"/>
</dbReference>
<reference evidence="13" key="1">
    <citation type="submission" date="2025-08" db="UniProtKB">
        <authorList>
            <consortium name="RefSeq"/>
        </authorList>
    </citation>
    <scope>IDENTIFICATION</scope>
</reference>